<name>A0A6B2H076_9BACT</name>
<evidence type="ECO:0000313" key="3">
    <source>
        <dbReference type="EMBL" id="NDK55731.1"/>
    </source>
</evidence>
<evidence type="ECO:0000259" key="2">
    <source>
        <dbReference type="Pfam" id="PF02129"/>
    </source>
</evidence>
<dbReference type="PANTHER" id="PTHR43265">
    <property type="entry name" value="ESTERASE ESTD"/>
    <property type="match status" value="1"/>
</dbReference>
<feature type="signal peptide" evidence="1">
    <location>
        <begin position="1"/>
        <end position="25"/>
    </location>
</feature>
<dbReference type="RefSeq" id="WP_162345791.1">
    <property type="nucleotide sequence ID" value="NZ_JAAEAA010000007.1"/>
</dbReference>
<dbReference type="EMBL" id="JAAEAA010000007">
    <property type="protein sequence ID" value="NDK55731.1"/>
    <property type="molecule type" value="Genomic_DNA"/>
</dbReference>
<feature type="chain" id="PRO_5025522432" evidence="1">
    <location>
        <begin position="26"/>
        <end position="480"/>
    </location>
</feature>
<dbReference type="Pfam" id="PF02129">
    <property type="entry name" value="Peptidase_S15"/>
    <property type="match status" value="1"/>
</dbReference>
<dbReference type="SUPFAM" id="SSF53474">
    <property type="entry name" value="alpha/beta-Hydrolases"/>
    <property type="match status" value="1"/>
</dbReference>
<dbReference type="InterPro" id="IPR000383">
    <property type="entry name" value="Xaa-Pro-like_dom"/>
</dbReference>
<reference evidence="3 4" key="1">
    <citation type="submission" date="2020-01" db="EMBL/GenBank/DDBJ databases">
        <authorList>
            <person name="Kim M.K."/>
        </authorList>
    </citation>
    <scope>NUCLEOTIDE SEQUENCE [LARGE SCALE GENOMIC DNA]</scope>
    <source>
        <strain evidence="3 4">BT213</strain>
    </source>
</reference>
<protein>
    <submittedName>
        <fullName evidence="3">Alpha/beta hydrolase</fullName>
    </submittedName>
</protein>
<keyword evidence="1" id="KW-0732">Signal</keyword>
<comment type="caution">
    <text evidence="3">The sequence shown here is derived from an EMBL/GenBank/DDBJ whole genome shotgun (WGS) entry which is preliminary data.</text>
</comment>
<dbReference type="PANTHER" id="PTHR43265:SF1">
    <property type="entry name" value="ESTERASE ESTD"/>
    <property type="match status" value="1"/>
</dbReference>
<dbReference type="AlphaFoldDB" id="A0A6B2H076"/>
<feature type="domain" description="Xaa-Pro dipeptidyl-peptidase-like" evidence="2">
    <location>
        <begin position="137"/>
        <end position="422"/>
    </location>
</feature>
<dbReference type="GO" id="GO:0052689">
    <property type="term" value="F:carboxylic ester hydrolase activity"/>
    <property type="evidence" value="ECO:0007669"/>
    <property type="project" value="TreeGrafter"/>
</dbReference>
<evidence type="ECO:0000313" key="4">
    <source>
        <dbReference type="Proteomes" id="UP000478546"/>
    </source>
</evidence>
<keyword evidence="4" id="KW-1185">Reference proteome</keyword>
<dbReference type="InterPro" id="IPR053145">
    <property type="entry name" value="AB_hydrolase_Est10"/>
</dbReference>
<organism evidence="3 4">
    <name type="scientific">Pontibacter fetidus</name>
    <dbReference type="NCBI Taxonomy" id="2700082"/>
    <lineage>
        <taxon>Bacteria</taxon>
        <taxon>Pseudomonadati</taxon>
        <taxon>Bacteroidota</taxon>
        <taxon>Cytophagia</taxon>
        <taxon>Cytophagales</taxon>
        <taxon>Hymenobacteraceae</taxon>
        <taxon>Pontibacter</taxon>
    </lineage>
</organism>
<proteinExistence type="predicted"/>
<dbReference type="Proteomes" id="UP000478546">
    <property type="component" value="Unassembled WGS sequence"/>
</dbReference>
<accession>A0A6B2H076</accession>
<keyword evidence="3" id="KW-0378">Hydrolase</keyword>
<dbReference type="Gene3D" id="3.40.50.1820">
    <property type="entry name" value="alpha/beta hydrolase"/>
    <property type="match status" value="1"/>
</dbReference>
<gene>
    <name evidence="3" type="ORF">GWO68_07380</name>
</gene>
<sequence>MKLLHNSILFLSIFLLSLFQTAAQAQQGQLIQGIWLGKLQIKNDVHMNIAFEISNNESQQLQAVLHSLDQNVYDIPVDEVQFDGSQLILQVKALNATYKGTLLNATSIQGGLAQNSTDAFPMNMKKVGKLPVAKSRRPQEPTEPLPYLSEEVSYRNETANVTLSGTLTIPDTAGLHPVVLLISGSGPNDRNQTIFGHKVFLVLSDMLTRAGYAVLRTDDRGVNKSTGDFASASIADLASDAVAAVNYLKSRPEIDKSRIGLIGHSLGAEIAPIAANRAADVAFVVLLSGTAVESVHTAYYEQARAHYQSIGVSPTGIAVNEKVLKAVFETIRSEKDDAKAISKIAARFKKLDSEVAKLSPEERKLLELPTPLNPNQFADFLTPAYREDLFYNTASEIQKLKCPVLAINGSKDLQVLSVNLKRIERALQEGGNKHYTIKEFENKNHLFQTTSTGLISEYNNLEETFAPDVVEYMVNWMNSL</sequence>
<dbReference type="InterPro" id="IPR029058">
    <property type="entry name" value="AB_hydrolase_fold"/>
</dbReference>
<evidence type="ECO:0000256" key="1">
    <source>
        <dbReference type="SAM" id="SignalP"/>
    </source>
</evidence>